<accession>W4QP09</accession>
<name>W4QP09_HALA3</name>
<sequence length="57" mass="6595">MQTKTGFHRLDDNLLVQARDKALKLNLDPAFIKMLDKEIAMRSLDQSNELVTSYKTK</sequence>
<dbReference type="AlphaFoldDB" id="W4QP09"/>
<dbReference type="InterPro" id="IPR036916">
    <property type="entry name" value="Sda_sf"/>
</dbReference>
<organism evidence="1 2">
    <name type="scientific">Halalkalibacter akibai (strain ATCC 43226 / DSM 21942 / CIP 109018 / JCM 9157 / 1139)</name>
    <name type="common">Bacillus akibai</name>
    <dbReference type="NCBI Taxonomy" id="1236973"/>
    <lineage>
        <taxon>Bacteria</taxon>
        <taxon>Bacillati</taxon>
        <taxon>Bacillota</taxon>
        <taxon>Bacilli</taxon>
        <taxon>Bacillales</taxon>
        <taxon>Bacillaceae</taxon>
        <taxon>Halalkalibacter</taxon>
    </lineage>
</organism>
<evidence type="ECO:0008006" key="3">
    <source>
        <dbReference type="Google" id="ProtNLM"/>
    </source>
</evidence>
<dbReference type="EMBL" id="BAUV01000001">
    <property type="protein sequence ID" value="GAE33069.1"/>
    <property type="molecule type" value="Genomic_DNA"/>
</dbReference>
<gene>
    <name evidence="1" type="ORF">JCM9157_55</name>
</gene>
<reference evidence="1 2" key="1">
    <citation type="journal article" date="2014" name="Genome Announc.">
        <title>Draft Genome Sequences of Three Alkaliphilic Bacillus Strains, Bacillus wakoensis JCM 9140T, Bacillus akibai JCM 9157T, and Bacillus hemicellulosilyticus JCM 9152T.</title>
        <authorList>
            <person name="Yuki M."/>
            <person name="Oshima K."/>
            <person name="Suda W."/>
            <person name="Oshida Y."/>
            <person name="Kitamura K."/>
            <person name="Iida T."/>
            <person name="Hattori M."/>
            <person name="Ohkuma M."/>
        </authorList>
    </citation>
    <scope>NUCLEOTIDE SEQUENCE [LARGE SCALE GENOMIC DNA]</scope>
    <source>
        <strain evidence="1 2">JCM 9157</strain>
    </source>
</reference>
<evidence type="ECO:0000313" key="2">
    <source>
        <dbReference type="Proteomes" id="UP000018896"/>
    </source>
</evidence>
<dbReference type="RefSeq" id="WP_081733978.1">
    <property type="nucleotide sequence ID" value="NZ_BAUV01000001.1"/>
</dbReference>
<evidence type="ECO:0000313" key="1">
    <source>
        <dbReference type="EMBL" id="GAE33069.1"/>
    </source>
</evidence>
<comment type="caution">
    <text evidence="1">The sequence shown here is derived from an EMBL/GenBank/DDBJ whole genome shotgun (WGS) entry which is preliminary data.</text>
</comment>
<dbReference type="SUPFAM" id="SSF100985">
    <property type="entry name" value="Sporulation inhibitor Sda"/>
    <property type="match status" value="1"/>
</dbReference>
<dbReference type="Gene3D" id="1.10.287.1100">
    <property type="entry name" value="Sporulation inhibitor A"/>
    <property type="match status" value="1"/>
</dbReference>
<protein>
    <recommendedName>
        <fullName evidence="3">Sporulation histidine kinase inhibitor Sda</fullName>
    </recommendedName>
</protein>
<proteinExistence type="predicted"/>
<dbReference type="Pfam" id="PF08970">
    <property type="entry name" value="Sda"/>
    <property type="match status" value="1"/>
</dbReference>
<dbReference type="Proteomes" id="UP000018896">
    <property type="component" value="Unassembled WGS sequence"/>
</dbReference>
<dbReference type="InterPro" id="IPR015064">
    <property type="entry name" value="Sda"/>
</dbReference>
<keyword evidence="2" id="KW-1185">Reference proteome</keyword>